<comment type="caution">
    <text evidence="2">The sequence shown here is derived from an EMBL/GenBank/DDBJ whole genome shotgun (WGS) entry which is preliminary data.</text>
</comment>
<dbReference type="PANTHER" id="PTHR30289">
    <property type="entry name" value="UNCHARACTERIZED PROTEIN YBCL-RELATED"/>
    <property type="match status" value="1"/>
</dbReference>
<name>A0A4D4J7W2_9PSEU</name>
<dbReference type="InterPro" id="IPR005247">
    <property type="entry name" value="YbhB_YbcL/LppC-like"/>
</dbReference>
<reference evidence="3" key="1">
    <citation type="submission" date="2019-04" db="EMBL/GenBank/DDBJ databases">
        <title>Draft genome sequence of Pseudonocardiaceae bacterium SL3-2-4.</title>
        <authorList>
            <person name="Ningsih F."/>
            <person name="Yokota A."/>
            <person name="Sakai Y."/>
            <person name="Nanatani K."/>
            <person name="Yabe S."/>
            <person name="Oetari A."/>
            <person name="Sjamsuridzal W."/>
        </authorList>
    </citation>
    <scope>NUCLEOTIDE SEQUENCE [LARGE SCALE GENOMIC DNA]</scope>
    <source>
        <strain evidence="3">SL3-2-4</strain>
    </source>
</reference>
<dbReference type="AlphaFoldDB" id="A0A4D4J7W2"/>
<dbReference type="EMBL" id="BJFL01000008">
    <property type="protein sequence ID" value="GDY30579.1"/>
    <property type="molecule type" value="Genomic_DNA"/>
</dbReference>
<protein>
    <submittedName>
        <fullName evidence="2">UPF0098 protein</fullName>
    </submittedName>
</protein>
<evidence type="ECO:0000313" key="3">
    <source>
        <dbReference type="Proteomes" id="UP000298860"/>
    </source>
</evidence>
<dbReference type="RefSeq" id="WP_137813691.1">
    <property type="nucleotide sequence ID" value="NZ_BJFL01000008.1"/>
</dbReference>
<sequence>MSLERPVAPDPYSLLPKVPSFTVTSNDVRDGQAMSEAQAFAGGNSSPQLSWSGFPQGTRSFVVTCFDPDAPTPSGFWHWLLVDIPATVTELPSNAGRKDSTDLPPGSFHVRNDFGEPCFGGAAPPEGDRAHRYYFVVHAVDTERLGVDANATPAFVSFNLAFHTLGRAIITPTYQL</sequence>
<dbReference type="InterPro" id="IPR036610">
    <property type="entry name" value="PEBP-like_sf"/>
</dbReference>
<accession>A0A4D4J7W2</accession>
<gene>
    <name evidence="2" type="ORF">GTS_22120</name>
</gene>
<dbReference type="NCBIfam" id="TIGR00481">
    <property type="entry name" value="YbhB/YbcL family Raf kinase inhibitor-like protein"/>
    <property type="match status" value="1"/>
</dbReference>
<organism evidence="2 3">
    <name type="scientific">Gandjariella thermophila</name>
    <dbReference type="NCBI Taxonomy" id="1931992"/>
    <lineage>
        <taxon>Bacteria</taxon>
        <taxon>Bacillati</taxon>
        <taxon>Actinomycetota</taxon>
        <taxon>Actinomycetes</taxon>
        <taxon>Pseudonocardiales</taxon>
        <taxon>Pseudonocardiaceae</taxon>
        <taxon>Gandjariella</taxon>
    </lineage>
</organism>
<dbReference type="OrthoDB" id="9797506at2"/>
<keyword evidence="3" id="KW-1185">Reference proteome</keyword>
<dbReference type="Pfam" id="PF01161">
    <property type="entry name" value="PBP"/>
    <property type="match status" value="1"/>
</dbReference>
<dbReference type="PANTHER" id="PTHR30289:SF1">
    <property type="entry name" value="PEBP (PHOSPHATIDYLETHANOLAMINE-BINDING PROTEIN) FAMILY PROTEIN"/>
    <property type="match status" value="1"/>
</dbReference>
<evidence type="ECO:0000313" key="2">
    <source>
        <dbReference type="EMBL" id="GDY30579.1"/>
    </source>
</evidence>
<proteinExistence type="inferred from homology"/>
<evidence type="ECO:0000256" key="1">
    <source>
        <dbReference type="ARBA" id="ARBA00007120"/>
    </source>
</evidence>
<dbReference type="InterPro" id="IPR008914">
    <property type="entry name" value="PEBP"/>
</dbReference>
<dbReference type="SUPFAM" id="SSF49777">
    <property type="entry name" value="PEBP-like"/>
    <property type="match status" value="1"/>
</dbReference>
<dbReference type="Gene3D" id="3.90.280.10">
    <property type="entry name" value="PEBP-like"/>
    <property type="match status" value="1"/>
</dbReference>
<dbReference type="CDD" id="cd00865">
    <property type="entry name" value="PEBP_bact_arch"/>
    <property type="match status" value="1"/>
</dbReference>
<dbReference type="Proteomes" id="UP000298860">
    <property type="component" value="Unassembled WGS sequence"/>
</dbReference>
<comment type="similarity">
    <text evidence="1">Belongs to the UPF0098 family.</text>
</comment>